<dbReference type="InterPro" id="IPR051452">
    <property type="entry name" value="Diverse_Oxidoreductases"/>
</dbReference>
<dbReference type="InterPro" id="IPR001041">
    <property type="entry name" value="2Fe-2S_ferredoxin-type"/>
</dbReference>
<keyword evidence="5" id="KW-0411">Iron-sulfur</keyword>
<name>A0A164J265_9NOCA</name>
<dbReference type="InterPro" id="IPR006058">
    <property type="entry name" value="2Fe2S_fd_BS"/>
</dbReference>
<dbReference type="InterPro" id="IPR012675">
    <property type="entry name" value="Beta-grasp_dom_sf"/>
</dbReference>
<dbReference type="SUPFAM" id="SSF47741">
    <property type="entry name" value="CO dehydrogenase ISP C-domain like"/>
    <property type="match status" value="1"/>
</dbReference>
<reference evidence="8 9" key="1">
    <citation type="submission" date="2016-04" db="EMBL/GenBank/DDBJ databases">
        <authorList>
            <person name="Evans L.H."/>
            <person name="Alamgir A."/>
            <person name="Owens N."/>
            <person name="Weber N.D."/>
            <person name="Virtaneva K."/>
            <person name="Barbian K."/>
            <person name="Babar A."/>
            <person name="Rosenke K."/>
        </authorList>
    </citation>
    <scope>NUCLEOTIDE SEQUENCE [LARGE SCALE GENOMIC DNA]</scope>
    <source>
        <strain evidence="8 9">IFM 0406</strain>
    </source>
</reference>
<dbReference type="PANTHER" id="PTHR44379:SF5">
    <property type="entry name" value="OXIDOREDUCTASE WITH IRON-SULFUR SUBUNIT"/>
    <property type="match status" value="1"/>
</dbReference>
<dbReference type="RefSeq" id="WP_067578124.1">
    <property type="nucleotide sequence ID" value="NZ_JABMCZ010000003.1"/>
</dbReference>
<accession>A0A164J265</accession>
<keyword evidence="4" id="KW-0408">Iron</keyword>
<dbReference type="PANTHER" id="PTHR44379">
    <property type="entry name" value="OXIDOREDUCTASE WITH IRON-SULFUR SUBUNIT"/>
    <property type="match status" value="1"/>
</dbReference>
<dbReference type="FunFam" id="3.10.20.30:FF:000020">
    <property type="entry name" value="Xanthine dehydrogenase iron-sulfur subunit"/>
    <property type="match status" value="1"/>
</dbReference>
<dbReference type="OrthoDB" id="159930at2"/>
<evidence type="ECO:0000256" key="2">
    <source>
        <dbReference type="ARBA" id="ARBA00022723"/>
    </source>
</evidence>
<keyword evidence="3" id="KW-0560">Oxidoreductase</keyword>
<evidence type="ECO:0000256" key="6">
    <source>
        <dbReference type="ARBA" id="ARBA00060707"/>
    </source>
</evidence>
<dbReference type="SUPFAM" id="SSF54292">
    <property type="entry name" value="2Fe-2S ferredoxin-like"/>
    <property type="match status" value="1"/>
</dbReference>
<dbReference type="EMBL" id="LWGR01000016">
    <property type="protein sequence ID" value="KZM69970.1"/>
    <property type="molecule type" value="Genomic_DNA"/>
</dbReference>
<dbReference type="InterPro" id="IPR036884">
    <property type="entry name" value="2Fe-2S-bd_dom_sf"/>
</dbReference>
<dbReference type="Gene3D" id="1.10.150.120">
    <property type="entry name" value="[2Fe-2S]-binding domain"/>
    <property type="match status" value="1"/>
</dbReference>
<evidence type="ECO:0000256" key="5">
    <source>
        <dbReference type="ARBA" id="ARBA00023014"/>
    </source>
</evidence>
<dbReference type="Gene3D" id="3.10.20.30">
    <property type="match status" value="1"/>
</dbReference>
<dbReference type="Pfam" id="PF00111">
    <property type="entry name" value="Fer2"/>
    <property type="match status" value="1"/>
</dbReference>
<organism evidence="8 9">
    <name type="scientific">Nocardia terpenica</name>
    <dbReference type="NCBI Taxonomy" id="455432"/>
    <lineage>
        <taxon>Bacteria</taxon>
        <taxon>Bacillati</taxon>
        <taxon>Actinomycetota</taxon>
        <taxon>Actinomycetes</taxon>
        <taxon>Mycobacteriales</taxon>
        <taxon>Nocardiaceae</taxon>
        <taxon>Nocardia</taxon>
    </lineage>
</organism>
<dbReference type="InterPro" id="IPR036010">
    <property type="entry name" value="2Fe-2S_ferredoxin-like_sf"/>
</dbReference>
<dbReference type="Proteomes" id="UP000076512">
    <property type="component" value="Unassembled WGS sequence"/>
</dbReference>
<feature type="domain" description="2Fe-2S ferredoxin-type" evidence="7">
    <location>
        <begin position="11"/>
        <end position="87"/>
    </location>
</feature>
<dbReference type="CDD" id="cd00207">
    <property type="entry name" value="fer2"/>
    <property type="match status" value="1"/>
</dbReference>
<dbReference type="GO" id="GO:0046872">
    <property type="term" value="F:metal ion binding"/>
    <property type="evidence" value="ECO:0007669"/>
    <property type="project" value="UniProtKB-KW"/>
</dbReference>
<keyword evidence="9" id="KW-1185">Reference proteome</keyword>
<protein>
    <recommendedName>
        <fullName evidence="7">2Fe-2S ferredoxin-type domain-containing protein</fullName>
    </recommendedName>
</protein>
<gene>
    <name evidence="8" type="ORF">AWN90_05050</name>
</gene>
<dbReference type="STRING" id="455432.AWN90_05050"/>
<evidence type="ECO:0000313" key="8">
    <source>
        <dbReference type="EMBL" id="KZM69970.1"/>
    </source>
</evidence>
<comment type="caution">
    <text evidence="8">The sequence shown here is derived from an EMBL/GenBank/DDBJ whole genome shotgun (WGS) entry which is preliminary data.</text>
</comment>
<keyword evidence="2" id="KW-0479">Metal-binding</keyword>
<evidence type="ECO:0000259" key="7">
    <source>
        <dbReference type="PROSITE" id="PS51085"/>
    </source>
</evidence>
<dbReference type="GO" id="GO:0016491">
    <property type="term" value="F:oxidoreductase activity"/>
    <property type="evidence" value="ECO:0007669"/>
    <property type="project" value="UniProtKB-KW"/>
</dbReference>
<dbReference type="Pfam" id="PF01799">
    <property type="entry name" value="Fer2_2"/>
    <property type="match status" value="1"/>
</dbReference>
<dbReference type="AlphaFoldDB" id="A0A164J265"/>
<dbReference type="PROSITE" id="PS51085">
    <property type="entry name" value="2FE2S_FER_2"/>
    <property type="match status" value="1"/>
</dbReference>
<evidence type="ECO:0000256" key="3">
    <source>
        <dbReference type="ARBA" id="ARBA00023002"/>
    </source>
</evidence>
<dbReference type="InterPro" id="IPR002888">
    <property type="entry name" value="2Fe-2S-bd"/>
</dbReference>
<keyword evidence="1" id="KW-0001">2Fe-2S</keyword>
<dbReference type="PROSITE" id="PS00197">
    <property type="entry name" value="2FE2S_FER_1"/>
    <property type="match status" value="1"/>
</dbReference>
<dbReference type="GO" id="GO:0051537">
    <property type="term" value="F:2 iron, 2 sulfur cluster binding"/>
    <property type="evidence" value="ECO:0007669"/>
    <property type="project" value="UniProtKB-KW"/>
</dbReference>
<dbReference type="FunFam" id="1.10.150.120:FF:000003">
    <property type="entry name" value="Carbon monoxide dehydrogenase, small subunit"/>
    <property type="match status" value="1"/>
</dbReference>
<proteinExistence type="predicted"/>
<evidence type="ECO:0000256" key="4">
    <source>
        <dbReference type="ARBA" id="ARBA00023004"/>
    </source>
</evidence>
<evidence type="ECO:0000256" key="1">
    <source>
        <dbReference type="ARBA" id="ARBA00022714"/>
    </source>
</evidence>
<evidence type="ECO:0000313" key="9">
    <source>
        <dbReference type="Proteomes" id="UP000076512"/>
    </source>
</evidence>
<sequence>MTSPDEIPPGRTITLRVNGTEHTVEIEDRDLLVDVIRRRLRLTGTHLGCRNGDCGSCTITLNGRIVKSCLLFAASVDGAEITTIEGFAGDRELDPIQEAFWAEDGFQCGYCLPGQLFAARQLLDRDPDPDEKAIRAALSGNICRCTGYVNMVKAVRAAAERRRA</sequence>
<comment type="pathway">
    <text evidence="6">Alkaloid degradation; nicotine degradation.</text>
</comment>